<gene>
    <name evidence="2" type="ordered locus">AXX17_At3g06180</name>
</gene>
<dbReference type="EMBL" id="LUHQ01000003">
    <property type="protein sequence ID" value="OAP01789.1"/>
    <property type="molecule type" value="Genomic_DNA"/>
</dbReference>
<dbReference type="AlphaFoldDB" id="A0A178V6C7"/>
<organism evidence="2 3">
    <name type="scientific">Arabidopsis thaliana</name>
    <name type="common">Mouse-ear cress</name>
    <dbReference type="NCBI Taxonomy" id="3702"/>
    <lineage>
        <taxon>Eukaryota</taxon>
        <taxon>Viridiplantae</taxon>
        <taxon>Streptophyta</taxon>
        <taxon>Embryophyta</taxon>
        <taxon>Tracheophyta</taxon>
        <taxon>Spermatophyta</taxon>
        <taxon>Magnoliopsida</taxon>
        <taxon>eudicotyledons</taxon>
        <taxon>Gunneridae</taxon>
        <taxon>Pentapetalae</taxon>
        <taxon>rosids</taxon>
        <taxon>malvids</taxon>
        <taxon>Brassicales</taxon>
        <taxon>Brassicaceae</taxon>
        <taxon>Camelineae</taxon>
        <taxon>Arabidopsis</taxon>
    </lineage>
</organism>
<protein>
    <submittedName>
        <fullName evidence="2">Uncharacterized protein</fullName>
    </submittedName>
</protein>
<feature type="compositionally biased region" description="Basic and acidic residues" evidence="1">
    <location>
        <begin position="117"/>
        <end position="132"/>
    </location>
</feature>
<evidence type="ECO:0000256" key="1">
    <source>
        <dbReference type="SAM" id="MobiDB-lite"/>
    </source>
</evidence>
<dbReference type="Proteomes" id="UP000078284">
    <property type="component" value="Chromosome 3"/>
</dbReference>
<feature type="compositionally biased region" description="Gly residues" evidence="1">
    <location>
        <begin position="92"/>
        <end position="115"/>
    </location>
</feature>
<reference evidence="3" key="1">
    <citation type="journal article" date="2016" name="Proc. Natl. Acad. Sci. U.S.A.">
        <title>Chromosome-level assembly of Arabidopsis thaliana Ler reveals the extent of translocation and inversion polymorphisms.</title>
        <authorList>
            <person name="Zapata L."/>
            <person name="Ding J."/>
            <person name="Willing E.M."/>
            <person name="Hartwig B."/>
            <person name="Bezdan D."/>
            <person name="Jiao W.B."/>
            <person name="Patel V."/>
            <person name="Velikkakam James G."/>
            <person name="Koornneef M."/>
            <person name="Ossowski S."/>
            <person name="Schneeberger K."/>
        </authorList>
    </citation>
    <scope>NUCLEOTIDE SEQUENCE [LARGE SCALE GENOMIC DNA]</scope>
    <source>
        <strain evidence="3">cv. Landsberg erecta</strain>
    </source>
</reference>
<evidence type="ECO:0000313" key="3">
    <source>
        <dbReference type="Proteomes" id="UP000078284"/>
    </source>
</evidence>
<feature type="region of interest" description="Disordered" evidence="1">
    <location>
        <begin position="92"/>
        <end position="136"/>
    </location>
</feature>
<evidence type="ECO:0000313" key="2">
    <source>
        <dbReference type="EMBL" id="OAP01789.1"/>
    </source>
</evidence>
<accession>A0A178V6C7</accession>
<name>A0A178V6C7_ARATH</name>
<proteinExistence type="predicted"/>
<sequence>MNVASCFVCSYLSVVSLMKLCYVENDLGFRDGIASVALSIFTHYCEAYHCRVLGIFICWGMILLKNILFTACCRRCSEAATIRLPVQHRGGGGGAGGGGGDGGGGGGAGGDGGGNGRRRDGDRHRSRSRDLSGSEADSFYSARINRSQYKEEDRTHNILVNGMENKPVNKEEDRTHNILKGKGRSLEMDLKMVEKEEREEIGVAPWVVL</sequence>
<comment type="caution">
    <text evidence="2">The sequence shown here is derived from an EMBL/GenBank/DDBJ whole genome shotgun (WGS) entry which is preliminary data.</text>
</comment>